<sequence length="2113" mass="248715">MYFQIENTPENVKRARKKKNVEVIQEECPRLILAPFSKPPQVVFDNIVIGTTCEKELELSNPTKNAQQITLAETLPPGLTINLPGECLEIEPETCYCVSMEWTPAQIISMRKTIRFTNENRGRYDIIVVLKSVMPAKGKCNQSKVKTSPGKIKKRTTKKSPVALNKKKIEAVCSTGAIKKSVSVAQSTQYKVFSATNKENNDPHNDYSMDSNFYNYNPFNSLSSSDIRTSDLFSNMQRPKPTLYDTYDKSDIKLVDDSAHVSNNVLKPFNKQACANTSASDLFDNLTFTPLKGIQSKNDKLEKGPKVIISVNSDSDFDDSVDIKNSNKENETHSIICVTSIQQPTKWLTNVHENTQSNETPVLKKKIPNTSSPKDFNSPNFSINTDFSRISETSFLPQRYSTERKVYPKMNNETHDIVDDSNMNVKISSDTYTKESPITPLDYRTNRLNSEFRHLPNFMKEPFPKMCRQSLFKEQQHYRDLNERNYLAMSENFRWHNDMSVRSPPRSLTPPLQSIPEESIQFSGTQISDKHTATFTIDQTFARPSDVSFASTDRQLMWSKSCKRAEPPVWKIPAPVTKKSIKTKTKESLNNKRNSIQEKNTSVNQNSYLNYVDDVYSQSFTVDPFLSSTYYYDKDAVENFEREFKKWLNCILTPPADLDSNIEQKVDVAKAWIENRNKEVPLAPTKEQVCNAYHNSHRLESLRRSARTLLRSPEINQVYLKLQAQIEKKLIAIRNDKNLHLDVGLQKIIMEILLSYNPLWLRIGLEVIYGLILPLKSNNDFEGLTTFIIHRMFKNPNLKNKHSKTSAPNMLLPAYIEAIKKFTLKKFFILVFFLDQAKQKKLIPHDPCLFRRNALYKESKEIIINFTKELIAGIGDITKHLRPLGYVVSHKQSYLDEYIFAVKNIAVDIRDGVRLTKVMEIILMRNGLLHQLRTPAENRLRKIHNVQVALNALKEANFVIVGDISAADIADGHREKTLSLLWQLIHVFRAPLFVTAATTIQTWWRKKYEVIIAKRKEEERLLARLNTASSKIQFWWRKIQYNRMVEHRMQKDTKMAIIIQKYWRMWLCRNQLRKLKLSVNKISEFYINCKLKKQAKETLQLLRAQKELRYKSAICIQRYFRAYLKKKDQRNKYLRLKTFVILIQVRYRSILTMRRERAAYLKLRNAVVLIQRIYRANKLMKESRYEYEKLREAALVVQSRYRALILMREIRANYIKLKSSCIIIQNAYRAYLQGKEQRQIYLNQKRSAVTIQRWYRSLKQAKEIRQQYVIKKQACTTIQIFCKAYIVGKKQRLEYINMKTATVCIQKHFRSYLLTKSIRTEFLEMKKSTVVIQRFYRSWLETKKLRERYLKIRQATITIQLYYREYLITKTTRQAYCNLKSAAICIQQRYRSLLSMRVDRELYLNLRRCTINIQRRFRALLAMKRQRHDYLRQRAAIITIQKSFRSLSLMKLERSKYLRLVQSCITIQTRYRAYKVGKDQRNKYLQLKNAANKIHQRFRALKEMRKERQRYLQERSAAATIQRRFRARRLMLQERSMFTKTVAACVSIQRFYKAHLIGVKQRETNTIMRSSAIIIQRRWREYRKAKMERNSFIKLRNATILIQRLFRSKIETRMMVRKMAVFKIQTWYLSIKQRNECRSKFIDIRSKIITLQACYRAYICRKRYLSMRQASITIQRYYRNYKLAKSQRESYIRLKWSVIKLQAYVRGSIQRRRYLRLRETVLTAQAVYRFKKHLALVLKRRDEAAICIQKNIRRFLTQSRYNLLREKVIFIQKIWRSKLAARLVRCEFSQKRRIVVKLQAAIRGFLARKDFQNRKVDYLKTKDERRRNWAALKIQALFIGHMARKAAGARAARIRSRWRNGALLSDQPTLKERNEEALNIIFKFSDIAKVLDAFESLKLLTEVMPVAFEADAPAVVKRVFLYMSTMNRSISSVEVLRAGAGVLVNLTRYRGTGPQIYTRDLILPTLKFMWRFCSSDPQLFCILSTYIWLFSKYDSIKKDLTEYLHMPENHKILVSIKANTHRMKRMHQNLRNSVYSTPQPSCAYTRTSNQCNMSLWAENSFSICRANGNASIVLPATEPDYGIVRANSPQYFENAQDAITCIYDVYGLQHLSG</sequence>
<dbReference type="InterPro" id="IPR000048">
    <property type="entry name" value="IQ_motif_EF-hand-BS"/>
</dbReference>
<dbReference type="GO" id="GO:0000278">
    <property type="term" value="P:mitotic cell cycle"/>
    <property type="evidence" value="ECO:0007669"/>
    <property type="project" value="TreeGrafter"/>
</dbReference>
<evidence type="ECO:0000256" key="2">
    <source>
        <dbReference type="ARBA" id="ARBA00004496"/>
    </source>
</evidence>
<evidence type="ECO:0000256" key="11">
    <source>
        <dbReference type="ARBA" id="ARBA00023306"/>
    </source>
</evidence>
<dbReference type="RefSeq" id="XP_023943237.2">
    <property type="nucleotide sequence ID" value="XM_024087469.2"/>
</dbReference>
<dbReference type="GO" id="GO:0005516">
    <property type="term" value="F:calmodulin binding"/>
    <property type="evidence" value="ECO:0007669"/>
    <property type="project" value="UniProtKB-KW"/>
</dbReference>
<evidence type="ECO:0000256" key="8">
    <source>
        <dbReference type="ARBA" id="ARBA00022860"/>
    </source>
</evidence>
<dbReference type="InterPro" id="IPR001715">
    <property type="entry name" value="CH_dom"/>
</dbReference>
<dbReference type="GO" id="GO:0005634">
    <property type="term" value="C:nucleus"/>
    <property type="evidence" value="ECO:0007669"/>
    <property type="project" value="UniProtKB-SubCell"/>
</dbReference>
<dbReference type="PANTHER" id="PTHR22706:SF1">
    <property type="entry name" value="ASSEMBLY FACTOR FOR SPINDLE MICROTUBULES"/>
    <property type="match status" value="1"/>
</dbReference>
<evidence type="ECO:0000256" key="12">
    <source>
        <dbReference type="SAM" id="MobiDB-lite"/>
    </source>
</evidence>
<dbReference type="InterPro" id="IPR051185">
    <property type="entry name" value="ASPM"/>
</dbReference>
<keyword evidence="8" id="KW-0112">Calmodulin-binding</keyword>
<feature type="region of interest" description="Disordered" evidence="12">
    <location>
        <begin position="356"/>
        <end position="379"/>
    </location>
</feature>
<protein>
    <submittedName>
        <fullName evidence="15">Protein abnormal spindle</fullName>
    </submittedName>
</protein>
<dbReference type="Pfam" id="PF00307">
    <property type="entry name" value="CH"/>
    <property type="match status" value="1"/>
</dbReference>
<evidence type="ECO:0000256" key="10">
    <source>
        <dbReference type="ARBA" id="ARBA00023242"/>
    </source>
</evidence>
<organism evidence="14 15">
    <name type="scientific">Bicyclus anynana</name>
    <name type="common">Squinting bush brown butterfly</name>
    <dbReference type="NCBI Taxonomy" id="110368"/>
    <lineage>
        <taxon>Eukaryota</taxon>
        <taxon>Metazoa</taxon>
        <taxon>Ecdysozoa</taxon>
        <taxon>Arthropoda</taxon>
        <taxon>Hexapoda</taxon>
        <taxon>Insecta</taxon>
        <taxon>Pterygota</taxon>
        <taxon>Neoptera</taxon>
        <taxon>Endopterygota</taxon>
        <taxon>Lepidoptera</taxon>
        <taxon>Glossata</taxon>
        <taxon>Ditrysia</taxon>
        <taxon>Papilionoidea</taxon>
        <taxon>Nymphalidae</taxon>
        <taxon>Satyrinae</taxon>
        <taxon>Satyrini</taxon>
        <taxon>Mycalesina</taxon>
        <taxon>Bicyclus</taxon>
    </lineage>
</organism>
<dbReference type="KEGG" id="bany:112049537"/>
<dbReference type="Gene3D" id="1.20.5.190">
    <property type="match status" value="10"/>
</dbReference>
<keyword evidence="7" id="KW-0498">Mitosis</keyword>
<feature type="domain" description="Calponin-homology (CH)" evidence="13">
    <location>
        <begin position="857"/>
        <end position="989"/>
    </location>
</feature>
<keyword evidence="3" id="KW-0963">Cytoplasm</keyword>
<comment type="subcellular location">
    <subcellularLocation>
        <location evidence="2">Cytoplasm</location>
    </subcellularLocation>
    <subcellularLocation>
        <location evidence="1">Nucleus</location>
    </subcellularLocation>
</comment>
<dbReference type="Pfam" id="PF15780">
    <property type="entry name" value="ASH"/>
    <property type="match status" value="1"/>
</dbReference>
<dbReference type="PROSITE" id="PS50021">
    <property type="entry name" value="CH"/>
    <property type="match status" value="1"/>
</dbReference>
<dbReference type="PROSITE" id="PS50096">
    <property type="entry name" value="IQ"/>
    <property type="match status" value="8"/>
</dbReference>
<evidence type="ECO:0000256" key="4">
    <source>
        <dbReference type="ARBA" id="ARBA00022553"/>
    </source>
</evidence>
<dbReference type="GO" id="GO:0007051">
    <property type="term" value="P:spindle organization"/>
    <property type="evidence" value="ECO:0007669"/>
    <property type="project" value="TreeGrafter"/>
</dbReference>
<dbReference type="SMART" id="SM00015">
    <property type="entry name" value="IQ"/>
    <property type="match status" value="24"/>
</dbReference>
<evidence type="ECO:0000313" key="15">
    <source>
        <dbReference type="RefSeq" id="XP_023943237.2"/>
    </source>
</evidence>
<evidence type="ECO:0000256" key="1">
    <source>
        <dbReference type="ARBA" id="ARBA00004123"/>
    </source>
</evidence>
<dbReference type="GO" id="GO:0051301">
    <property type="term" value="P:cell division"/>
    <property type="evidence" value="ECO:0007669"/>
    <property type="project" value="UniProtKB-KW"/>
</dbReference>
<dbReference type="GO" id="GO:0051295">
    <property type="term" value="P:establishment of meiotic spindle localization"/>
    <property type="evidence" value="ECO:0007669"/>
    <property type="project" value="TreeGrafter"/>
</dbReference>
<dbReference type="InterPro" id="IPR031549">
    <property type="entry name" value="ASH"/>
</dbReference>
<evidence type="ECO:0000313" key="14">
    <source>
        <dbReference type="Proteomes" id="UP001652582"/>
    </source>
</evidence>
<dbReference type="Proteomes" id="UP001652582">
    <property type="component" value="Chromosome 11"/>
</dbReference>
<dbReference type="GO" id="GO:0000922">
    <property type="term" value="C:spindle pole"/>
    <property type="evidence" value="ECO:0007669"/>
    <property type="project" value="TreeGrafter"/>
</dbReference>
<feature type="compositionally biased region" description="Polar residues" evidence="12">
    <location>
        <begin position="368"/>
        <end position="379"/>
    </location>
</feature>
<dbReference type="InterPro" id="IPR036872">
    <property type="entry name" value="CH_dom_sf"/>
</dbReference>
<dbReference type="PANTHER" id="PTHR22706">
    <property type="entry name" value="ASSEMBLY FACTOR FOR SPINDLE MICROTUBULES"/>
    <property type="match status" value="1"/>
</dbReference>
<keyword evidence="6" id="KW-0677">Repeat</keyword>
<keyword evidence="10" id="KW-0539">Nucleus</keyword>
<name>A0A6J1NE06_BICAN</name>
<dbReference type="GO" id="GO:0005737">
    <property type="term" value="C:cytoplasm"/>
    <property type="evidence" value="ECO:0007669"/>
    <property type="project" value="UniProtKB-SubCell"/>
</dbReference>
<dbReference type="SMART" id="SM00033">
    <property type="entry name" value="CH"/>
    <property type="match status" value="1"/>
</dbReference>
<reference evidence="15" key="1">
    <citation type="submission" date="2025-08" db="UniProtKB">
        <authorList>
            <consortium name="RefSeq"/>
        </authorList>
    </citation>
    <scope>IDENTIFICATION</scope>
</reference>
<evidence type="ECO:0000256" key="3">
    <source>
        <dbReference type="ARBA" id="ARBA00022490"/>
    </source>
</evidence>
<keyword evidence="5" id="KW-0132">Cell division</keyword>
<dbReference type="CDD" id="cd21223">
    <property type="entry name" value="CH_ASPM_rpt1"/>
    <property type="match status" value="1"/>
</dbReference>
<evidence type="ECO:0000256" key="6">
    <source>
        <dbReference type="ARBA" id="ARBA00022737"/>
    </source>
</evidence>
<dbReference type="GeneID" id="112049537"/>
<accession>A0A6J1NE06</accession>
<keyword evidence="4" id="KW-0597">Phosphoprotein</keyword>
<dbReference type="OrthoDB" id="2148418at2759"/>
<evidence type="ECO:0000259" key="13">
    <source>
        <dbReference type="PROSITE" id="PS50021"/>
    </source>
</evidence>
<proteinExistence type="predicted"/>
<dbReference type="Pfam" id="PF00612">
    <property type="entry name" value="IQ"/>
    <property type="match status" value="7"/>
</dbReference>
<evidence type="ECO:0000256" key="5">
    <source>
        <dbReference type="ARBA" id="ARBA00022618"/>
    </source>
</evidence>
<dbReference type="Gene3D" id="1.10.418.10">
    <property type="entry name" value="Calponin-like domain"/>
    <property type="match status" value="1"/>
</dbReference>
<keyword evidence="9" id="KW-0175">Coiled coil</keyword>
<keyword evidence="11" id="KW-0131">Cell cycle</keyword>
<evidence type="ECO:0000256" key="9">
    <source>
        <dbReference type="ARBA" id="ARBA00023054"/>
    </source>
</evidence>
<gene>
    <name evidence="15" type="primary">LOC112049537</name>
</gene>
<keyword evidence="14" id="KW-1185">Reference proteome</keyword>
<dbReference type="SUPFAM" id="SSF47576">
    <property type="entry name" value="Calponin-homology domain, CH-domain"/>
    <property type="match status" value="1"/>
</dbReference>
<evidence type="ECO:0000256" key="7">
    <source>
        <dbReference type="ARBA" id="ARBA00022776"/>
    </source>
</evidence>